<sequence>MNPPRVASTYLGGPSGQTAELRQIMPPVPMPPSAGLDYRVDNPLLSPPSQPIGSSLLFWDSSLMFGVHDDGPVATDDNPPHAWPRNRPC</sequence>
<name>A0A8E5HR48_USTVR</name>
<evidence type="ECO:0000313" key="3">
    <source>
        <dbReference type="Proteomes" id="UP000027002"/>
    </source>
</evidence>
<evidence type="ECO:0000256" key="1">
    <source>
        <dbReference type="SAM" id="MobiDB-lite"/>
    </source>
</evidence>
<dbReference type="GeneID" id="66064849"/>
<dbReference type="RefSeq" id="XP_042997503.1">
    <property type="nucleotide sequence ID" value="XM_043141569.1"/>
</dbReference>
<protein>
    <submittedName>
        <fullName evidence="2">Uncharacterized protein</fullName>
    </submittedName>
</protein>
<dbReference type="Proteomes" id="UP000027002">
    <property type="component" value="Chromosome 3"/>
</dbReference>
<dbReference type="KEGG" id="uvi:66064849"/>
<dbReference type="EMBL" id="CP072755">
    <property type="protein sequence ID" value="QUC19830.1"/>
    <property type="molecule type" value="Genomic_DNA"/>
</dbReference>
<proteinExistence type="predicted"/>
<feature type="region of interest" description="Disordered" evidence="1">
    <location>
        <begin position="69"/>
        <end position="89"/>
    </location>
</feature>
<reference evidence="2" key="1">
    <citation type="submission" date="2020-03" db="EMBL/GenBank/DDBJ databases">
        <title>A mixture of massive structural variations and highly conserved coding sequences in Ustilaginoidea virens genome.</title>
        <authorList>
            <person name="Zhang K."/>
            <person name="Zhao Z."/>
            <person name="Zhang Z."/>
            <person name="Li Y."/>
            <person name="Hsiang T."/>
            <person name="Sun W."/>
        </authorList>
    </citation>
    <scope>NUCLEOTIDE SEQUENCE</scope>
    <source>
        <strain evidence="2">UV-8b</strain>
    </source>
</reference>
<accession>A0A8E5HR48</accession>
<keyword evidence="3" id="KW-1185">Reference proteome</keyword>
<organism evidence="2 3">
    <name type="scientific">Ustilaginoidea virens</name>
    <name type="common">Rice false smut fungus</name>
    <name type="synonym">Villosiclava virens</name>
    <dbReference type="NCBI Taxonomy" id="1159556"/>
    <lineage>
        <taxon>Eukaryota</taxon>
        <taxon>Fungi</taxon>
        <taxon>Dikarya</taxon>
        <taxon>Ascomycota</taxon>
        <taxon>Pezizomycotina</taxon>
        <taxon>Sordariomycetes</taxon>
        <taxon>Hypocreomycetidae</taxon>
        <taxon>Hypocreales</taxon>
        <taxon>Clavicipitaceae</taxon>
        <taxon>Ustilaginoidea</taxon>
    </lineage>
</organism>
<evidence type="ECO:0000313" key="2">
    <source>
        <dbReference type="EMBL" id="QUC19830.1"/>
    </source>
</evidence>
<gene>
    <name evidence="2" type="ORF">UV8b_04071</name>
</gene>
<dbReference type="AlphaFoldDB" id="A0A8E5HR48"/>